<dbReference type="NCBIfam" id="NF041254">
    <property type="entry name" value="motor_HelR"/>
    <property type="match status" value="1"/>
</dbReference>
<organism evidence="7 8">
    <name type="scientific">Gordonia phthalatica</name>
    <dbReference type="NCBI Taxonomy" id="1136941"/>
    <lineage>
        <taxon>Bacteria</taxon>
        <taxon>Bacillati</taxon>
        <taxon>Actinomycetota</taxon>
        <taxon>Actinomycetes</taxon>
        <taxon>Mycobacteriales</taxon>
        <taxon>Gordoniaceae</taxon>
        <taxon>Gordonia</taxon>
    </lineage>
</organism>
<name>A0A0N9NHP9_9ACTN</name>
<dbReference type="GO" id="GO:0003677">
    <property type="term" value="F:DNA binding"/>
    <property type="evidence" value="ECO:0007669"/>
    <property type="project" value="InterPro"/>
</dbReference>
<dbReference type="PROSITE" id="PS51198">
    <property type="entry name" value="UVRD_HELICASE_ATP_BIND"/>
    <property type="match status" value="1"/>
</dbReference>
<dbReference type="EMBL" id="CP011853">
    <property type="protein sequence ID" value="ALG85005.1"/>
    <property type="molecule type" value="Genomic_DNA"/>
</dbReference>
<feature type="domain" description="UvrD-like helicase ATP-binding" evidence="6">
    <location>
        <begin position="206"/>
        <end position="609"/>
    </location>
</feature>
<evidence type="ECO:0000256" key="1">
    <source>
        <dbReference type="ARBA" id="ARBA00022741"/>
    </source>
</evidence>
<reference evidence="8" key="1">
    <citation type="submission" date="2015-06" db="EMBL/GenBank/DDBJ databases">
        <title>Complete genome sequence and metabolic analysis of phthalate degradation pathway in Gordonia sp. QH-11.</title>
        <authorList>
            <person name="Jin D."/>
            <person name="Kong X."/>
            <person name="Bai Z."/>
        </authorList>
    </citation>
    <scope>NUCLEOTIDE SEQUENCE [LARGE SCALE GENOMIC DNA]</scope>
    <source>
        <strain evidence="8">QH-11</strain>
    </source>
</reference>
<dbReference type="STRING" id="1136941.ACH46_11535"/>
<dbReference type="Gene3D" id="3.40.50.300">
    <property type="entry name" value="P-loop containing nucleotide triphosphate hydrolases"/>
    <property type="match status" value="3"/>
</dbReference>
<dbReference type="SUPFAM" id="SSF52540">
    <property type="entry name" value="P-loop containing nucleoside triphosphate hydrolases"/>
    <property type="match status" value="1"/>
</dbReference>
<evidence type="ECO:0000256" key="2">
    <source>
        <dbReference type="ARBA" id="ARBA00022801"/>
    </source>
</evidence>
<evidence type="ECO:0000313" key="8">
    <source>
        <dbReference type="Proteomes" id="UP000063789"/>
    </source>
</evidence>
<keyword evidence="2 5" id="KW-0378">Hydrolase</keyword>
<keyword evidence="8" id="KW-1185">Reference proteome</keyword>
<keyword evidence="1 5" id="KW-0547">Nucleotide-binding</keyword>
<evidence type="ECO:0000313" key="7">
    <source>
        <dbReference type="EMBL" id="ALG85005.1"/>
    </source>
</evidence>
<dbReference type="OrthoDB" id="9787585at2"/>
<dbReference type="InterPro" id="IPR014016">
    <property type="entry name" value="UvrD-like_ATP-bd"/>
</dbReference>
<dbReference type="PANTHER" id="PTHR11070">
    <property type="entry name" value="UVRD / RECB / PCRA DNA HELICASE FAMILY MEMBER"/>
    <property type="match status" value="1"/>
</dbReference>
<dbReference type="InterPro" id="IPR000212">
    <property type="entry name" value="DNA_helicase_UvrD/REP"/>
</dbReference>
<dbReference type="KEGG" id="goq:ACH46_11535"/>
<keyword evidence="3 5" id="KW-0347">Helicase</keyword>
<proteinExistence type="predicted"/>
<dbReference type="InterPro" id="IPR027417">
    <property type="entry name" value="P-loop_NTPase"/>
</dbReference>
<dbReference type="GO" id="GO:0005524">
    <property type="term" value="F:ATP binding"/>
    <property type="evidence" value="ECO:0007669"/>
    <property type="project" value="UniProtKB-UniRule"/>
</dbReference>
<dbReference type="GO" id="GO:0043138">
    <property type="term" value="F:3'-5' DNA helicase activity"/>
    <property type="evidence" value="ECO:0007669"/>
    <property type="project" value="TreeGrafter"/>
</dbReference>
<dbReference type="AlphaFoldDB" id="A0A0N9NHP9"/>
<dbReference type="GO" id="GO:0000725">
    <property type="term" value="P:recombinational repair"/>
    <property type="evidence" value="ECO:0007669"/>
    <property type="project" value="TreeGrafter"/>
</dbReference>
<dbReference type="PANTHER" id="PTHR11070:SF45">
    <property type="entry name" value="DNA 3'-5' HELICASE"/>
    <property type="match status" value="1"/>
</dbReference>
<reference evidence="7 8" key="2">
    <citation type="journal article" date="2017" name="Int. J. Syst. Evol. Microbiol.">
        <title>Gordonia phthalatica sp. nov., a di-n-butyl phthalate-degrading bacterium isolated from activated sludge.</title>
        <authorList>
            <person name="Jin D."/>
            <person name="Kong X."/>
            <person name="Jia M."/>
            <person name="Yu X."/>
            <person name="Wang X."/>
            <person name="Zhuang X."/>
            <person name="Deng Y."/>
            <person name="Bai Z."/>
        </authorList>
    </citation>
    <scope>NUCLEOTIDE SEQUENCE [LARGE SCALE GENOMIC DNA]</scope>
    <source>
        <strain evidence="7 8">QH-11</strain>
    </source>
</reference>
<dbReference type="GO" id="GO:0016787">
    <property type="term" value="F:hydrolase activity"/>
    <property type="evidence" value="ECO:0007669"/>
    <property type="project" value="UniProtKB-UniRule"/>
</dbReference>
<evidence type="ECO:0000256" key="5">
    <source>
        <dbReference type="PROSITE-ProRule" id="PRU00560"/>
    </source>
</evidence>
<accession>A0A0N9NHP9</accession>
<protein>
    <submittedName>
        <fullName evidence="7">ATPase AAA</fullName>
    </submittedName>
</protein>
<gene>
    <name evidence="7" type="ORF">ACH46_11535</name>
</gene>
<evidence type="ECO:0000259" key="6">
    <source>
        <dbReference type="PROSITE" id="PS51198"/>
    </source>
</evidence>
<feature type="binding site" evidence="5">
    <location>
        <begin position="227"/>
        <end position="234"/>
    </location>
    <ligand>
        <name>ATP</name>
        <dbReference type="ChEBI" id="CHEBI:30616"/>
    </ligand>
</feature>
<dbReference type="PATRIC" id="fig|1136941.3.peg.2353"/>
<dbReference type="GO" id="GO:0005829">
    <property type="term" value="C:cytosol"/>
    <property type="evidence" value="ECO:0007669"/>
    <property type="project" value="TreeGrafter"/>
</dbReference>
<dbReference type="Proteomes" id="UP000063789">
    <property type="component" value="Chromosome"/>
</dbReference>
<sequence>MHNGRLTAFDQHGVRLPATVFALPERLSEKRRPDLIAADATHLVRIRERITAQISDARAALDAARRSTDVRVEAGVVRDQEIRRLSTRIRTLTRIGTDVCLGRVVHADGTVAYIGRIGVSAADGTALLIDWRTAAAAPFFAATLADPMGVASRRHYRWSREAIIDYWDEVFTADDRADTAALDSQSAFIASLGVDRSPKMTSVLGTIAADQDAAIRADSRGPLVVDGGPGTGKTVVALHRAAYLLYADPRLGGNRGEILIVGPHRPYLSYVGDVLPSLGEEGVATCTLADLVPGSASLAPETDERVADLKSSARSVEAVDAAVAFYEDPPVEIVDVETPWGDLEVTGEDWAEAFGAVGSASVHNEAHDEIWDALVEVLAPRIRAMTGRDVPDDRVRPALEADHDLATILHRAWPMLDATTMIADLWAVPAYLRLCAPWLTAEQRALLRRDEDSEFTVEDLPLLDAARRRLGDADAAHGRQRRRAEIREQRRVRDRVIDELIAGDDGEGLVTMLRAEDIQDVIVDETGMSDRDADPLAGPFAHIVVDEAQDLTDAQWQMLLARCPSRSFTIVGDRAQSRAGFTETWEDRLRRVGVGEPRRTTLTVNYRTPAEVMEHARPGILAALPGVAVPESIRTGGLPVEFAATRELATIVARWRSENVDGIACIIGDPTFPADDRVDSLTPITAKGLEFDLVVLVDPAQFGDDIAGAVDRYVAMTRTTSRLVVLSPGSGATS</sequence>
<evidence type="ECO:0000256" key="4">
    <source>
        <dbReference type="ARBA" id="ARBA00022840"/>
    </source>
</evidence>
<evidence type="ECO:0000256" key="3">
    <source>
        <dbReference type="ARBA" id="ARBA00022806"/>
    </source>
</evidence>
<keyword evidence="4 5" id="KW-0067">ATP-binding</keyword>